<dbReference type="PANTHER" id="PTHR45632">
    <property type="entry name" value="LD33804P"/>
    <property type="match status" value="1"/>
</dbReference>
<dbReference type="OrthoDB" id="654191at2759"/>
<evidence type="ECO:0000313" key="5">
    <source>
        <dbReference type="EMBL" id="CAB3977825.1"/>
    </source>
</evidence>
<dbReference type="GO" id="GO:0008270">
    <property type="term" value="F:zinc ion binding"/>
    <property type="evidence" value="ECO:0007669"/>
    <property type="project" value="UniProtKB-KW"/>
</dbReference>
<dbReference type="InterPro" id="IPR001841">
    <property type="entry name" value="Znf_RING"/>
</dbReference>
<proteinExistence type="predicted"/>
<dbReference type="Pfam" id="PF01344">
    <property type="entry name" value="Kelch_1"/>
    <property type="match status" value="2"/>
</dbReference>
<dbReference type="Gene3D" id="3.30.40.10">
    <property type="entry name" value="Zinc/RING finger domain, C3HC4 (zinc finger)"/>
    <property type="match status" value="2"/>
</dbReference>
<dbReference type="SUPFAM" id="SSF57850">
    <property type="entry name" value="RING/U-box"/>
    <property type="match status" value="1"/>
</dbReference>
<reference evidence="5" key="1">
    <citation type="submission" date="2020-04" db="EMBL/GenBank/DDBJ databases">
        <authorList>
            <person name="Alioto T."/>
            <person name="Alioto T."/>
            <person name="Gomez Garrido J."/>
        </authorList>
    </citation>
    <scope>NUCLEOTIDE SEQUENCE</scope>
    <source>
        <strain evidence="5">A484AB</strain>
    </source>
</reference>
<protein>
    <submittedName>
        <fullName evidence="5">TNF receptor-associated factor family DDB_G0272829-like</fullName>
    </submittedName>
</protein>
<evidence type="ECO:0000313" key="6">
    <source>
        <dbReference type="Proteomes" id="UP001152795"/>
    </source>
</evidence>
<dbReference type="AlphaFoldDB" id="A0A6S7FEN2"/>
<dbReference type="SUPFAM" id="SSF49599">
    <property type="entry name" value="TRAF domain-like"/>
    <property type="match status" value="1"/>
</dbReference>
<dbReference type="SUPFAM" id="SSF50965">
    <property type="entry name" value="Galactose oxidase, central domain"/>
    <property type="match status" value="1"/>
</dbReference>
<dbReference type="PROSITE" id="PS50089">
    <property type="entry name" value="ZF_RING_2"/>
    <property type="match status" value="1"/>
</dbReference>
<keyword evidence="6" id="KW-1185">Reference proteome</keyword>
<dbReference type="InterPro" id="IPR013083">
    <property type="entry name" value="Znf_RING/FYVE/PHD"/>
</dbReference>
<keyword evidence="4" id="KW-0862">Zinc</keyword>
<name>A0A6S7FEN2_PARCT</name>
<dbReference type="InterPro" id="IPR006652">
    <property type="entry name" value="Kelch_1"/>
</dbReference>
<evidence type="ECO:0000256" key="3">
    <source>
        <dbReference type="ARBA" id="ARBA00022771"/>
    </source>
</evidence>
<dbReference type="Pfam" id="PF02176">
    <property type="entry name" value="zf-TRAF"/>
    <property type="match status" value="1"/>
</dbReference>
<keyword evidence="5" id="KW-0675">Receptor</keyword>
<dbReference type="Proteomes" id="UP001152795">
    <property type="component" value="Unassembled WGS sequence"/>
</dbReference>
<dbReference type="InterPro" id="IPR001293">
    <property type="entry name" value="Znf_TRAF"/>
</dbReference>
<evidence type="ECO:0000256" key="2">
    <source>
        <dbReference type="ARBA" id="ARBA00022723"/>
    </source>
</evidence>
<dbReference type="Gene3D" id="2.120.10.80">
    <property type="entry name" value="Kelch-type beta propeller"/>
    <property type="match status" value="2"/>
</dbReference>
<comment type="caution">
    <text evidence="5">The sequence shown here is derived from an EMBL/GenBank/DDBJ whole genome shotgun (WGS) entry which is preliminary data.</text>
</comment>
<evidence type="ECO:0000256" key="1">
    <source>
        <dbReference type="ARBA" id="ARBA00022441"/>
    </source>
</evidence>
<keyword evidence="3" id="KW-0863">Zinc-finger</keyword>
<keyword evidence="2" id="KW-0479">Metal-binding</keyword>
<dbReference type="InterPro" id="IPR011043">
    <property type="entry name" value="Gal_Oxase/kelch_b-propeller"/>
</dbReference>
<gene>
    <name evidence="5" type="ORF">PACLA_8A083912</name>
</gene>
<evidence type="ECO:0000256" key="4">
    <source>
        <dbReference type="ARBA" id="ARBA00022833"/>
    </source>
</evidence>
<sequence length="506" mass="57456">MAKHKYNDDLNSSFMDNFSCKICLEVLHDPVQCQNNEHYFCRKCVTKHLGNSETCPLCMEQLTLETLRTVPRVILDIVAQLKKPRCSHVSRGCEENVQVEVFEELLLHEQTCGYAPVVCSNEGCKETVNRRDKESHETEECKFRMITCESCDEELVYVDYEKHQCTLRKEINEMKSRLDEMNDTLKRMAATQDEFIEKFKAYDKSIKDLQDPLRCASSATMQQHNAIVVNGQIFIFGGHDDKTGKSLEVFNWSTKTWTLIKNCLFVKRHCAYTFLYERKIMICGGVATDRIEYLNPREDEYTSSVFSCSTPRAQHCGALCGNRVIAFYDNIREVSLESDEEPKDLVGESGYRSRYAGVHCFGKIIYVVGGNESKMEKYDVDKNELKTLSSLPYKVSNMATVPYKDNIIILGGQDGKKDGKSLNDVVIFNVTTHDYKKLPSMLEKRSGCTAVIMGKVVVVMGGLSTDAKGKSIALNTVEYHVIGQKIWQKLPAMHLAREGATACVHV</sequence>
<keyword evidence="1" id="KW-0880">Kelch repeat</keyword>
<organism evidence="5 6">
    <name type="scientific">Paramuricea clavata</name>
    <name type="common">Red gorgonian</name>
    <name type="synonym">Violescent sea-whip</name>
    <dbReference type="NCBI Taxonomy" id="317549"/>
    <lineage>
        <taxon>Eukaryota</taxon>
        <taxon>Metazoa</taxon>
        <taxon>Cnidaria</taxon>
        <taxon>Anthozoa</taxon>
        <taxon>Octocorallia</taxon>
        <taxon>Malacalcyonacea</taxon>
        <taxon>Plexauridae</taxon>
        <taxon>Paramuricea</taxon>
    </lineage>
</organism>
<dbReference type="InterPro" id="IPR015915">
    <property type="entry name" value="Kelch-typ_b-propeller"/>
</dbReference>
<dbReference type="EMBL" id="CACRXK020000073">
    <property type="protein sequence ID" value="CAB3977825.1"/>
    <property type="molecule type" value="Genomic_DNA"/>
</dbReference>
<dbReference type="SMART" id="SM00612">
    <property type="entry name" value="Kelch"/>
    <property type="match status" value="5"/>
</dbReference>
<dbReference type="Pfam" id="PF13923">
    <property type="entry name" value="zf-C3HC4_2"/>
    <property type="match status" value="1"/>
</dbReference>
<accession>A0A6S7FEN2</accession>
<dbReference type="PROSITE" id="PS50145">
    <property type="entry name" value="ZF_TRAF"/>
    <property type="match status" value="1"/>
</dbReference>